<evidence type="ECO:0000256" key="1">
    <source>
        <dbReference type="SAM" id="MobiDB-lite"/>
    </source>
</evidence>
<name>A0A1Y2P0B3_STRFR</name>
<feature type="compositionally biased region" description="Polar residues" evidence="1">
    <location>
        <begin position="231"/>
        <end position="250"/>
    </location>
</feature>
<feature type="compositionally biased region" description="Basic residues" evidence="1">
    <location>
        <begin position="1"/>
        <end position="24"/>
    </location>
</feature>
<reference evidence="2 3" key="1">
    <citation type="submission" date="2016-09" db="EMBL/GenBank/DDBJ databases">
        <title>Streptomyces fradiae DSM40063, a candidate organism with high potential of specific P450 cytochromes.</title>
        <authorList>
            <person name="Grumaz C."/>
            <person name="Vainshtein Y."/>
            <person name="Kirstahler P."/>
            <person name="Sohn K."/>
        </authorList>
    </citation>
    <scope>NUCLEOTIDE SEQUENCE [LARGE SCALE GENOMIC DNA]</scope>
    <source>
        <strain evidence="2 3">DSM 40063</strain>
    </source>
</reference>
<dbReference type="AlphaFoldDB" id="A0A1Y2P0B3"/>
<dbReference type="Proteomes" id="UP000194318">
    <property type="component" value="Unassembled WGS sequence"/>
</dbReference>
<feature type="region of interest" description="Disordered" evidence="1">
    <location>
        <begin position="166"/>
        <end position="212"/>
    </location>
</feature>
<gene>
    <name evidence="2" type="ORF">BG846_01078</name>
</gene>
<feature type="compositionally biased region" description="Polar residues" evidence="1">
    <location>
        <begin position="54"/>
        <end position="69"/>
    </location>
</feature>
<feature type="compositionally biased region" description="Polar residues" evidence="1">
    <location>
        <begin position="166"/>
        <end position="198"/>
    </location>
</feature>
<proteinExistence type="predicted"/>
<protein>
    <submittedName>
        <fullName evidence="2">Uncharacterized protein</fullName>
    </submittedName>
</protein>
<comment type="caution">
    <text evidence="2">The sequence shown here is derived from an EMBL/GenBank/DDBJ whole genome shotgun (WGS) entry which is preliminary data.</text>
</comment>
<accession>A0A1Y2P0B3</accession>
<evidence type="ECO:0000313" key="3">
    <source>
        <dbReference type="Proteomes" id="UP000194318"/>
    </source>
</evidence>
<feature type="region of interest" description="Disordered" evidence="1">
    <location>
        <begin position="1"/>
        <end position="139"/>
    </location>
</feature>
<sequence length="256" mass="27178">MTRSRTSSHRRTATRVPSRNRYHSTSRAGSSRSTAARTRCRVAYDTLSHRPPSTRCTDAGRTSATAAISSTRDAPRCTRRRTATASSPTARSGIRNAANSPDRAPVSSTTATIASSRARSSTDNPNPACRSHRPAPAMSTNSRYNAVRALAGTTCFGAGCSTTGNRTRFPGTTTRASMSKQSRTIRSEATGNGRPTSCSRDRSIPAAASSQNGRNVVHVNNCAADLAARPGSSSRPTARSNMPTTIQSWSARDRDT</sequence>
<feature type="compositionally biased region" description="Low complexity" evidence="1">
    <location>
        <begin position="83"/>
        <end position="92"/>
    </location>
</feature>
<dbReference type="EMBL" id="MIFZ01000096">
    <property type="protein sequence ID" value="OSY53262.1"/>
    <property type="molecule type" value="Genomic_DNA"/>
</dbReference>
<feature type="region of interest" description="Disordered" evidence="1">
    <location>
        <begin position="227"/>
        <end position="256"/>
    </location>
</feature>
<feature type="compositionally biased region" description="Low complexity" evidence="1">
    <location>
        <begin position="25"/>
        <end position="37"/>
    </location>
</feature>
<feature type="compositionally biased region" description="Low complexity" evidence="1">
    <location>
        <begin position="107"/>
        <end position="122"/>
    </location>
</feature>
<evidence type="ECO:0000313" key="2">
    <source>
        <dbReference type="EMBL" id="OSY53262.1"/>
    </source>
</evidence>
<organism evidence="2 3">
    <name type="scientific">Streptomyces fradiae ATCC 10745 = DSM 40063</name>
    <dbReference type="NCBI Taxonomy" id="1319510"/>
    <lineage>
        <taxon>Bacteria</taxon>
        <taxon>Bacillati</taxon>
        <taxon>Actinomycetota</taxon>
        <taxon>Actinomycetes</taxon>
        <taxon>Kitasatosporales</taxon>
        <taxon>Streptomycetaceae</taxon>
        <taxon>Streptomyces</taxon>
    </lineage>
</organism>